<geneLocation type="plasmid" evidence="2"/>
<gene>
    <name evidence="1" type="ORF">TH3_21528</name>
</gene>
<evidence type="ECO:0000313" key="2">
    <source>
        <dbReference type="Proteomes" id="UP000007127"/>
    </source>
</evidence>
<dbReference type="Proteomes" id="UP000007127">
    <property type="component" value="Plasmid"/>
</dbReference>
<name>A0AB72UJJ8_9PROT</name>
<proteinExistence type="predicted"/>
<dbReference type="KEGG" id="txi:TH3_21528"/>
<keyword evidence="1" id="KW-0614">Plasmid</keyword>
<dbReference type="AlphaFoldDB" id="A0AB72UJJ8"/>
<accession>A0AB72UJJ8</accession>
<dbReference type="EMBL" id="CP004389">
    <property type="protein sequence ID" value="AJD54378.1"/>
    <property type="molecule type" value="Genomic_DNA"/>
</dbReference>
<organism evidence="1 2">
    <name type="scientific">Thalassospira xiamenensis M-5 = DSM 17429</name>
    <dbReference type="NCBI Taxonomy" id="1123366"/>
    <lineage>
        <taxon>Bacteria</taxon>
        <taxon>Pseudomonadati</taxon>
        <taxon>Pseudomonadota</taxon>
        <taxon>Alphaproteobacteria</taxon>
        <taxon>Rhodospirillales</taxon>
        <taxon>Thalassospiraceae</taxon>
        <taxon>Thalassospira</taxon>
    </lineage>
</organism>
<sequence>MDGELLPEGDCAFKAVAGGTLSTPEAKAGSDTADKLIMAGIRKRADGKNFLGLCISIPSNTKYLIWMKRNTKYKIGQPKKVH</sequence>
<reference evidence="1 2" key="1">
    <citation type="journal article" date="2012" name="J. Bacteriol.">
        <title>Genome sequence of Thalassospira xiamenensis type strain M-5.</title>
        <authorList>
            <person name="Lai Q."/>
            <person name="Shao Z."/>
        </authorList>
    </citation>
    <scope>NUCLEOTIDE SEQUENCE [LARGE SCALE GENOMIC DNA]</scope>
    <source>
        <strain evidence="1 2">M-5</strain>
    </source>
</reference>
<evidence type="ECO:0000313" key="1">
    <source>
        <dbReference type="EMBL" id="AJD54378.1"/>
    </source>
</evidence>
<protein>
    <submittedName>
        <fullName evidence="1">Uncharacterized protein</fullName>
    </submittedName>
</protein>